<feature type="domain" description="MYND-type" evidence="5">
    <location>
        <begin position="221"/>
        <end position="276"/>
    </location>
</feature>
<dbReference type="AlphaFoldDB" id="A0A8H6ZI29"/>
<dbReference type="GeneID" id="59372037"/>
<sequence length="622" mass="70504">MVPQPFSPSSKLCTGALSVITGCCQKLTSPRSKRTWVADDGRTCAGCKLQPGSSATSSQKGFKRCSACKKAWYCSPGCQKDDWVRHIFDCDTNQEITAAHHLALAVRDKSLPTDHATLVEYGFTRAPTEHAKLQLLGVYVDLMERHQVTTKKIHRWVSEGDLAYYIQATFTKLPDVSRGSHYAWLSKNMFVLDTFLPVLELEPALSTSTLNNARNAQRRRCDGCHSIAGDTTDDQEWHAQGMGRFAAYKQCGGCKKVWYCSPSCQKDSWVHHIFECKPRQPINTAHYLALAVRNNLLPEDPQTCDDYGFTKAFTTEARSKLLGVYIGLIERMDIPPRKVHIWRIEGRLLREIKAAFETMLPPGARGGYYPWLLDNQHLLDESVPDPRSDPIVEMINRGLKYANMRLLPPNETTDGLQRRLSELPKAQTECLMFAAKLLSKAHPSPHDGPQYMAFGFCACTCEEEESILGRRWQELLSKSTFKELCQAYDSGSTLSLFKTKKILVPTPTIEEFLKGSNSLYSVWKLKQFVLGTDDSVLRAARSVWVDYGFINCASDAERLDLKSIYKSVFQSTKYPTMDPLELHQACISGKLFDFVGQFYTFKEKKRNKYIRLFENPYPLPDL</sequence>
<keyword evidence="3" id="KW-0862">Zinc</keyword>
<gene>
    <name evidence="6" type="ORF">PC9H_002196</name>
</gene>
<dbReference type="Gene3D" id="6.10.140.2220">
    <property type="match status" value="2"/>
</dbReference>
<keyword evidence="2 4" id="KW-0863">Zinc-finger</keyword>
<dbReference type="VEuPathDB" id="FungiDB:PC9H_002196"/>
<dbReference type="InterPro" id="IPR024119">
    <property type="entry name" value="TF_DEAF-1"/>
</dbReference>
<dbReference type="PROSITE" id="PS01360">
    <property type="entry name" value="ZF_MYND_1"/>
    <property type="match status" value="1"/>
</dbReference>
<proteinExistence type="predicted"/>
<dbReference type="OrthoDB" id="4851849at2759"/>
<dbReference type="GO" id="GO:0005634">
    <property type="term" value="C:nucleus"/>
    <property type="evidence" value="ECO:0007669"/>
    <property type="project" value="TreeGrafter"/>
</dbReference>
<dbReference type="Proteomes" id="UP000623687">
    <property type="component" value="Unassembled WGS sequence"/>
</dbReference>
<evidence type="ECO:0000256" key="1">
    <source>
        <dbReference type="ARBA" id="ARBA00022723"/>
    </source>
</evidence>
<dbReference type="InterPro" id="IPR002893">
    <property type="entry name" value="Znf_MYND"/>
</dbReference>
<dbReference type="SUPFAM" id="SSF144232">
    <property type="entry name" value="HIT/MYND zinc finger-like"/>
    <property type="match status" value="2"/>
</dbReference>
<dbReference type="PROSITE" id="PS50865">
    <property type="entry name" value="ZF_MYND_2"/>
    <property type="match status" value="2"/>
</dbReference>
<feature type="domain" description="MYND-type" evidence="5">
    <location>
        <begin position="44"/>
        <end position="90"/>
    </location>
</feature>
<dbReference type="GO" id="GO:0008270">
    <property type="term" value="F:zinc ion binding"/>
    <property type="evidence" value="ECO:0007669"/>
    <property type="project" value="UniProtKB-KW"/>
</dbReference>
<dbReference type="PANTHER" id="PTHR10237:SF14">
    <property type="entry name" value="MYND-TYPE DOMAIN-CONTAINING PROTEIN"/>
    <property type="match status" value="1"/>
</dbReference>
<comment type="caution">
    <text evidence="6">The sequence shown here is derived from an EMBL/GenBank/DDBJ whole genome shotgun (WGS) entry which is preliminary data.</text>
</comment>
<dbReference type="EMBL" id="JACETU010000010">
    <property type="protein sequence ID" value="KAF7419605.1"/>
    <property type="molecule type" value="Genomic_DNA"/>
</dbReference>
<evidence type="ECO:0000256" key="3">
    <source>
        <dbReference type="ARBA" id="ARBA00022833"/>
    </source>
</evidence>
<accession>A0A8H6ZI29</accession>
<keyword evidence="7" id="KW-1185">Reference proteome</keyword>
<dbReference type="Pfam" id="PF01753">
    <property type="entry name" value="zf-MYND"/>
    <property type="match status" value="2"/>
</dbReference>
<dbReference type="RefSeq" id="XP_036626459.1">
    <property type="nucleotide sequence ID" value="XM_036771838.1"/>
</dbReference>
<name>A0A8H6ZI29_PLEOS</name>
<protein>
    <recommendedName>
        <fullName evidence="5">MYND-type domain-containing protein</fullName>
    </recommendedName>
</protein>
<evidence type="ECO:0000313" key="6">
    <source>
        <dbReference type="EMBL" id="KAF7419605.1"/>
    </source>
</evidence>
<evidence type="ECO:0000256" key="2">
    <source>
        <dbReference type="ARBA" id="ARBA00022771"/>
    </source>
</evidence>
<organism evidence="6 7">
    <name type="scientific">Pleurotus ostreatus</name>
    <name type="common">Oyster mushroom</name>
    <name type="synonym">White-rot fungus</name>
    <dbReference type="NCBI Taxonomy" id="5322"/>
    <lineage>
        <taxon>Eukaryota</taxon>
        <taxon>Fungi</taxon>
        <taxon>Dikarya</taxon>
        <taxon>Basidiomycota</taxon>
        <taxon>Agaricomycotina</taxon>
        <taxon>Agaricomycetes</taxon>
        <taxon>Agaricomycetidae</taxon>
        <taxon>Agaricales</taxon>
        <taxon>Pleurotineae</taxon>
        <taxon>Pleurotaceae</taxon>
        <taxon>Pleurotus</taxon>
    </lineage>
</organism>
<evidence type="ECO:0000313" key="7">
    <source>
        <dbReference type="Proteomes" id="UP000623687"/>
    </source>
</evidence>
<reference evidence="6" key="1">
    <citation type="submission" date="2019-07" db="EMBL/GenBank/DDBJ databases">
        <authorList>
            <person name="Palmer J.M."/>
        </authorList>
    </citation>
    <scope>NUCLEOTIDE SEQUENCE</scope>
    <source>
        <strain evidence="6">PC9</strain>
    </source>
</reference>
<evidence type="ECO:0000256" key="4">
    <source>
        <dbReference type="PROSITE-ProRule" id="PRU00134"/>
    </source>
</evidence>
<keyword evidence="1" id="KW-0479">Metal-binding</keyword>
<evidence type="ECO:0000259" key="5">
    <source>
        <dbReference type="PROSITE" id="PS50865"/>
    </source>
</evidence>
<dbReference type="GO" id="GO:0000981">
    <property type="term" value="F:DNA-binding transcription factor activity, RNA polymerase II-specific"/>
    <property type="evidence" value="ECO:0007669"/>
    <property type="project" value="TreeGrafter"/>
</dbReference>
<dbReference type="PANTHER" id="PTHR10237">
    <property type="entry name" value="DEFORMED EPIDERMAL AUTOREGULATORY FACTOR 1 HOMOLOG SUPPRESSIN"/>
    <property type="match status" value="1"/>
</dbReference>